<dbReference type="GO" id="GO:0045892">
    <property type="term" value="P:negative regulation of DNA-templated transcription"/>
    <property type="evidence" value="ECO:0007669"/>
    <property type="project" value="TreeGrafter"/>
</dbReference>
<dbReference type="AlphaFoldDB" id="A0A1G2PJG8"/>
<gene>
    <name evidence="6" type="ORF">A2682_03925</name>
</gene>
<feature type="domain" description="Heat-inducible transcription repressor HrcA C-terminal" evidence="5">
    <location>
        <begin position="104"/>
        <end position="212"/>
    </location>
</feature>
<dbReference type="EMBL" id="MHST01000020">
    <property type="protein sequence ID" value="OHA48437.1"/>
    <property type="molecule type" value="Genomic_DNA"/>
</dbReference>
<evidence type="ECO:0000313" key="7">
    <source>
        <dbReference type="Proteomes" id="UP000178690"/>
    </source>
</evidence>
<evidence type="ECO:0000259" key="5">
    <source>
        <dbReference type="Pfam" id="PF01628"/>
    </source>
</evidence>
<evidence type="ECO:0000313" key="6">
    <source>
        <dbReference type="EMBL" id="OHA48437.1"/>
    </source>
</evidence>
<comment type="caution">
    <text evidence="6">The sequence shown here is derived from an EMBL/GenBank/DDBJ whole genome shotgun (WGS) entry which is preliminary data.</text>
</comment>
<keyword evidence="2" id="KW-0805">Transcription regulation</keyword>
<dbReference type="SUPFAM" id="SSF55781">
    <property type="entry name" value="GAF domain-like"/>
    <property type="match status" value="1"/>
</dbReference>
<keyword evidence="1" id="KW-0678">Repressor</keyword>
<evidence type="ECO:0000256" key="3">
    <source>
        <dbReference type="ARBA" id="ARBA00023016"/>
    </source>
</evidence>
<evidence type="ECO:0000256" key="2">
    <source>
        <dbReference type="ARBA" id="ARBA00023015"/>
    </source>
</evidence>
<reference evidence="6 7" key="1">
    <citation type="journal article" date="2016" name="Nat. Commun.">
        <title>Thousands of microbial genomes shed light on interconnected biogeochemical processes in an aquifer system.</title>
        <authorList>
            <person name="Anantharaman K."/>
            <person name="Brown C.T."/>
            <person name="Hug L.A."/>
            <person name="Sharon I."/>
            <person name="Castelle C.J."/>
            <person name="Probst A.J."/>
            <person name="Thomas B.C."/>
            <person name="Singh A."/>
            <person name="Wilkins M.J."/>
            <person name="Karaoz U."/>
            <person name="Brodie E.L."/>
            <person name="Williams K.H."/>
            <person name="Hubbard S.S."/>
            <person name="Banfield J.F."/>
        </authorList>
    </citation>
    <scope>NUCLEOTIDE SEQUENCE [LARGE SCALE GENOMIC DNA]</scope>
    <source>
        <strain evidence="7">RIFCSPHIGHO2_01_FULL_58_15</strain>
    </source>
</reference>
<protein>
    <recommendedName>
        <fullName evidence="5">Heat-inducible transcription repressor HrcA C-terminal domain-containing protein</fullName>
    </recommendedName>
</protein>
<dbReference type="InterPro" id="IPR029016">
    <property type="entry name" value="GAF-like_dom_sf"/>
</dbReference>
<proteinExistence type="predicted"/>
<dbReference type="PANTHER" id="PTHR34824">
    <property type="entry name" value="HEAT-INDUCIBLE TRANSCRIPTION REPRESSOR HRCA"/>
    <property type="match status" value="1"/>
</dbReference>
<dbReference type="InterPro" id="IPR021153">
    <property type="entry name" value="HrcA_C"/>
</dbReference>
<dbReference type="PANTHER" id="PTHR34824:SF1">
    <property type="entry name" value="HEAT-INDUCIBLE TRANSCRIPTION REPRESSOR HRCA"/>
    <property type="match status" value="1"/>
</dbReference>
<dbReference type="Pfam" id="PF01628">
    <property type="entry name" value="HrcA"/>
    <property type="match status" value="1"/>
</dbReference>
<dbReference type="InterPro" id="IPR002571">
    <property type="entry name" value="HrcA"/>
</dbReference>
<dbReference type="Gene3D" id="3.30.450.40">
    <property type="match status" value="1"/>
</dbReference>
<keyword evidence="3" id="KW-0346">Stress response</keyword>
<dbReference type="SUPFAM" id="SSF46785">
    <property type="entry name" value="Winged helix' DNA-binding domain"/>
    <property type="match status" value="1"/>
</dbReference>
<accession>A0A1G2PJG8</accession>
<evidence type="ECO:0000256" key="1">
    <source>
        <dbReference type="ARBA" id="ARBA00022491"/>
    </source>
</evidence>
<dbReference type="Proteomes" id="UP000178690">
    <property type="component" value="Unassembled WGS sequence"/>
</dbReference>
<dbReference type="STRING" id="1802363.A2682_03925"/>
<dbReference type="InterPro" id="IPR036390">
    <property type="entry name" value="WH_DNA-bd_sf"/>
</dbReference>
<keyword evidence="4" id="KW-0804">Transcription</keyword>
<name>A0A1G2PJG8_TERXR</name>
<organism evidence="6 7">
    <name type="scientific">Terrybacteria sp. (strain RIFCSPHIGHO2_01_FULL_58_15)</name>
    <dbReference type="NCBI Taxonomy" id="1802363"/>
    <lineage>
        <taxon>Bacteria</taxon>
        <taxon>Candidatus Terryibacteriota</taxon>
    </lineage>
</organism>
<sequence>MALDVRRSAILETLVRAYLHDGAPLSSQFIAGRMPFPVSSATVRNEMAVLEKEGYLVQPHVSAGRIPTAEALRIVVHRMREQRSLAHAIPHREAPHREVADNGALARRLAYEVHAAAFIASGAQEVFAGFEFVLASPELRDGEALADFAQLLNTAAFWRERLMAALTDPLLVFIADENPIFPTAHFSVVAARLGSGALAALVGPLRMRYDLAISSLDHFVTA</sequence>
<dbReference type="GO" id="GO:0003677">
    <property type="term" value="F:DNA binding"/>
    <property type="evidence" value="ECO:0007669"/>
    <property type="project" value="InterPro"/>
</dbReference>
<dbReference type="InterPro" id="IPR036388">
    <property type="entry name" value="WH-like_DNA-bd_sf"/>
</dbReference>
<dbReference type="Gene3D" id="1.10.10.10">
    <property type="entry name" value="Winged helix-like DNA-binding domain superfamily/Winged helix DNA-binding domain"/>
    <property type="match status" value="1"/>
</dbReference>
<evidence type="ECO:0000256" key="4">
    <source>
        <dbReference type="ARBA" id="ARBA00023163"/>
    </source>
</evidence>